<organism evidence="2 3">
    <name type="scientific">Cohnella candidum</name>
    <dbReference type="NCBI Taxonomy" id="2674991"/>
    <lineage>
        <taxon>Bacteria</taxon>
        <taxon>Bacillati</taxon>
        <taxon>Bacillota</taxon>
        <taxon>Bacilli</taxon>
        <taxon>Bacillales</taxon>
        <taxon>Paenibacillaceae</taxon>
        <taxon>Cohnella</taxon>
    </lineage>
</organism>
<keyword evidence="1" id="KW-0560">Oxidoreductase</keyword>
<dbReference type="AlphaFoldDB" id="A0A3G3K3R5"/>
<evidence type="ECO:0000313" key="3">
    <source>
        <dbReference type="Proteomes" id="UP000269097"/>
    </source>
</evidence>
<dbReference type="KEGG" id="coh:EAV92_22155"/>
<sequence length="430" mass="46546">MSECCVKGQGLPVAIIGGGPVGLAAAARLAAKNEPFLLFESAAAVAGNIREWSHVRVFSPWRYNIDRAARMLLEAEGWTAPDEEELPTGAELVERYLEPLSRSPSIQPYLRFNAKVTAVGRKGLSKAVTKGRERLPFVLHVLQDGKRKVIEARAVIDASGTWGSPNPANSGGIWTEDELYVHDRIVYGIPDVSGRDRARYANQKVLVVGSGHSAIQALLDLERLQAEEPATRIVWVIRKPDVAAVYGGQENDGLRGRGELGIRMRKLVESGIAEVWTSFHIESFKEEGSGITVTGERHGKTIRIEGIDEVICSTGSRPDMDFLKEVRTDMDSAIESVSALAPLIDPNVHSCGTVRPHGEKELRQPERDFYIVGSKSYGRAPTFLMATGYEQVRSVVAALTGDWDAASNVELELPETGVCGVGAGGSGCCG</sequence>
<proteinExistence type="predicted"/>
<dbReference type="SUPFAM" id="SSF51905">
    <property type="entry name" value="FAD/NAD(P)-binding domain"/>
    <property type="match status" value="1"/>
</dbReference>
<dbReference type="PANTHER" id="PTHR43539">
    <property type="entry name" value="FLAVIN-BINDING MONOOXYGENASE-LIKE PROTEIN (AFU_ORTHOLOGUE AFUA_4G09220)"/>
    <property type="match status" value="1"/>
</dbReference>
<dbReference type="Pfam" id="PF13738">
    <property type="entry name" value="Pyr_redox_3"/>
    <property type="match status" value="1"/>
</dbReference>
<dbReference type="GO" id="GO:0050660">
    <property type="term" value="F:flavin adenine dinucleotide binding"/>
    <property type="evidence" value="ECO:0007669"/>
    <property type="project" value="TreeGrafter"/>
</dbReference>
<dbReference type="InterPro" id="IPR036188">
    <property type="entry name" value="FAD/NAD-bd_sf"/>
</dbReference>
<dbReference type="PRINTS" id="PR00368">
    <property type="entry name" value="FADPNR"/>
</dbReference>
<protein>
    <submittedName>
        <fullName evidence="2">Glutamate synthase</fullName>
    </submittedName>
</protein>
<dbReference type="Proteomes" id="UP000269097">
    <property type="component" value="Chromosome"/>
</dbReference>
<dbReference type="RefSeq" id="WP_123043100.1">
    <property type="nucleotide sequence ID" value="NZ_CP033433.1"/>
</dbReference>
<accession>A0A3G3K3R5</accession>
<name>A0A3G3K3R5_9BACL</name>
<dbReference type="EMBL" id="CP033433">
    <property type="protein sequence ID" value="AYQ75020.1"/>
    <property type="molecule type" value="Genomic_DNA"/>
</dbReference>
<evidence type="ECO:0000256" key="1">
    <source>
        <dbReference type="ARBA" id="ARBA00023002"/>
    </source>
</evidence>
<dbReference type="PRINTS" id="PR00411">
    <property type="entry name" value="PNDRDTASEI"/>
</dbReference>
<keyword evidence="3" id="KW-1185">Reference proteome</keyword>
<dbReference type="GO" id="GO:0004497">
    <property type="term" value="F:monooxygenase activity"/>
    <property type="evidence" value="ECO:0007669"/>
    <property type="project" value="TreeGrafter"/>
</dbReference>
<dbReference type="PANTHER" id="PTHR43539:SF78">
    <property type="entry name" value="FLAVIN-CONTAINING MONOOXYGENASE"/>
    <property type="match status" value="1"/>
</dbReference>
<dbReference type="InterPro" id="IPR050982">
    <property type="entry name" value="Auxin_biosynth/cation_transpt"/>
</dbReference>
<dbReference type="Gene3D" id="3.50.50.60">
    <property type="entry name" value="FAD/NAD(P)-binding domain"/>
    <property type="match status" value="1"/>
</dbReference>
<evidence type="ECO:0000313" key="2">
    <source>
        <dbReference type="EMBL" id="AYQ75020.1"/>
    </source>
</evidence>
<gene>
    <name evidence="2" type="ORF">EAV92_22155</name>
</gene>
<reference evidence="2 3" key="1">
    <citation type="submission" date="2018-10" db="EMBL/GenBank/DDBJ databases">
        <title>Genome Sequence of Cohnella sp.</title>
        <authorList>
            <person name="Srinivasan S."/>
            <person name="Kim M.K."/>
        </authorList>
    </citation>
    <scope>NUCLEOTIDE SEQUENCE [LARGE SCALE GENOMIC DNA]</scope>
    <source>
        <strain evidence="2 3">18JY8-7</strain>
    </source>
</reference>